<name>A0A1U6I790_9SPHN</name>
<dbReference type="EMBL" id="FVZE01000004">
    <property type="protein sequence ID" value="SLK03885.1"/>
    <property type="molecule type" value="Genomic_DNA"/>
</dbReference>
<proteinExistence type="predicted"/>
<reference evidence="2" key="1">
    <citation type="submission" date="2017-02" db="EMBL/GenBank/DDBJ databases">
        <authorList>
            <person name="Varghese N."/>
            <person name="Submissions S."/>
        </authorList>
    </citation>
    <scope>NUCLEOTIDE SEQUENCE [LARGE SCALE GENOMIC DNA]</scope>
    <source>
        <strain evidence="2">SM117</strain>
    </source>
</reference>
<dbReference type="STRING" id="428990.SAMN06295987_104298"/>
<organism evidence="1 2">
    <name type="scientific">Novosphingobium mathurense</name>
    <dbReference type="NCBI Taxonomy" id="428990"/>
    <lineage>
        <taxon>Bacteria</taxon>
        <taxon>Pseudomonadati</taxon>
        <taxon>Pseudomonadota</taxon>
        <taxon>Alphaproteobacteria</taxon>
        <taxon>Sphingomonadales</taxon>
        <taxon>Sphingomonadaceae</taxon>
        <taxon>Novosphingobium</taxon>
    </lineage>
</organism>
<keyword evidence="2" id="KW-1185">Reference proteome</keyword>
<evidence type="ECO:0000313" key="2">
    <source>
        <dbReference type="Proteomes" id="UP000190989"/>
    </source>
</evidence>
<dbReference type="Proteomes" id="UP000190989">
    <property type="component" value="Unassembled WGS sequence"/>
</dbReference>
<accession>A0A1U6I790</accession>
<dbReference type="RefSeq" id="WP_079730944.1">
    <property type="nucleotide sequence ID" value="NZ_FVZE01000004.1"/>
</dbReference>
<gene>
    <name evidence="1" type="ORF">SAMN06295987_104298</name>
</gene>
<dbReference type="AlphaFoldDB" id="A0A1U6I790"/>
<protein>
    <submittedName>
        <fullName evidence="1">Uncharacterized protein</fullName>
    </submittedName>
</protein>
<sequence>MGRKGRPKKQGERYKCGKLRPTFDKGSERVQALRERYGEYYGSALGRAFKHGLLGSDATANVRFDAGKRFARLYSAMIERGRYGCPLGRETLSAGSCGQISGNSFEMDNQEWLFDAMNDLDNAGLRPWLDQLILDQYHDHGPPWLDRLLAGGRDPADRMVMKCALDALDVIAPAQVEIGIRVVRWDDAA</sequence>
<evidence type="ECO:0000313" key="1">
    <source>
        <dbReference type="EMBL" id="SLK03885.1"/>
    </source>
</evidence>